<reference evidence="11" key="1">
    <citation type="submission" date="2018-05" db="EMBL/GenBank/DDBJ databases">
        <authorList>
            <person name="Lanie J.A."/>
            <person name="Ng W.-L."/>
            <person name="Kazmierczak K.M."/>
            <person name="Andrzejewski T.M."/>
            <person name="Davidsen T.M."/>
            <person name="Wayne K.J."/>
            <person name="Tettelin H."/>
            <person name="Glass J.I."/>
            <person name="Rusch D."/>
            <person name="Podicherti R."/>
            <person name="Tsui H.-C.T."/>
            <person name="Winkler M.E."/>
        </authorList>
    </citation>
    <scope>NUCLEOTIDE SEQUENCE</scope>
</reference>
<protein>
    <recommendedName>
        <fullName evidence="12">J domain-containing protein</fullName>
    </recommendedName>
</protein>
<dbReference type="GO" id="GO:0031072">
    <property type="term" value="F:heat shock protein binding"/>
    <property type="evidence" value="ECO:0007669"/>
    <property type="project" value="InterPro"/>
</dbReference>
<dbReference type="PANTHER" id="PTHR43096:SF48">
    <property type="entry name" value="CHAPERONE PROTEIN DNAJ"/>
    <property type="match status" value="1"/>
</dbReference>
<dbReference type="PROSITE" id="PS50076">
    <property type="entry name" value="DNAJ_2"/>
    <property type="match status" value="1"/>
</dbReference>
<dbReference type="SUPFAM" id="SSF46565">
    <property type="entry name" value="Chaperone J-domain"/>
    <property type="match status" value="1"/>
</dbReference>
<dbReference type="InterPro" id="IPR001623">
    <property type="entry name" value="DnaJ_domain"/>
</dbReference>
<accession>A0A382B4Z0</accession>
<dbReference type="InterPro" id="IPR008971">
    <property type="entry name" value="HSP40/DnaJ_pept-bd"/>
</dbReference>
<dbReference type="EMBL" id="UINC01028238">
    <property type="protein sequence ID" value="SVB08866.1"/>
    <property type="molecule type" value="Genomic_DNA"/>
</dbReference>
<dbReference type="HAMAP" id="MF_01152">
    <property type="entry name" value="DnaJ"/>
    <property type="match status" value="1"/>
</dbReference>
<evidence type="ECO:0000256" key="1">
    <source>
        <dbReference type="ARBA" id="ARBA00022490"/>
    </source>
</evidence>
<dbReference type="Pfam" id="PF00226">
    <property type="entry name" value="DnaJ"/>
    <property type="match status" value="1"/>
</dbReference>
<dbReference type="CDD" id="cd06257">
    <property type="entry name" value="DnaJ"/>
    <property type="match status" value="1"/>
</dbReference>
<organism evidence="11">
    <name type="scientific">marine metagenome</name>
    <dbReference type="NCBI Taxonomy" id="408172"/>
    <lineage>
        <taxon>unclassified sequences</taxon>
        <taxon>metagenomes</taxon>
        <taxon>ecological metagenomes</taxon>
    </lineage>
</organism>
<gene>
    <name evidence="11" type="ORF">METZ01_LOCUS161720</name>
</gene>
<dbReference type="GO" id="GO:0005524">
    <property type="term" value="F:ATP binding"/>
    <property type="evidence" value="ECO:0007669"/>
    <property type="project" value="InterPro"/>
</dbReference>
<dbReference type="InterPro" id="IPR036410">
    <property type="entry name" value="HSP_DnaJ_Cys-rich_dom_sf"/>
</dbReference>
<dbReference type="InterPro" id="IPR001305">
    <property type="entry name" value="HSP_DnaJ_Cys-rich_dom"/>
</dbReference>
<proteinExistence type="inferred from homology"/>
<dbReference type="SMART" id="SM00271">
    <property type="entry name" value="DnaJ"/>
    <property type="match status" value="1"/>
</dbReference>
<evidence type="ECO:0000256" key="7">
    <source>
        <dbReference type="ARBA" id="ARBA00023016"/>
    </source>
</evidence>
<keyword evidence="2" id="KW-0235">DNA replication</keyword>
<dbReference type="FunFam" id="2.60.260.20:FF:000005">
    <property type="entry name" value="Chaperone protein dnaJ 1, mitochondrial"/>
    <property type="match status" value="1"/>
</dbReference>
<dbReference type="Gene3D" id="2.10.230.10">
    <property type="entry name" value="Heat shock protein DnaJ, cysteine-rich domain"/>
    <property type="match status" value="1"/>
</dbReference>
<dbReference type="Pfam" id="PF00684">
    <property type="entry name" value="DnaJ_CXXCXGXG"/>
    <property type="match status" value="1"/>
</dbReference>
<dbReference type="InterPro" id="IPR018253">
    <property type="entry name" value="DnaJ_domain_CS"/>
</dbReference>
<dbReference type="CDD" id="cd10747">
    <property type="entry name" value="DnaJ_C"/>
    <property type="match status" value="1"/>
</dbReference>
<evidence type="ECO:0000313" key="11">
    <source>
        <dbReference type="EMBL" id="SVB08866.1"/>
    </source>
</evidence>
<dbReference type="GO" id="GO:0005737">
    <property type="term" value="C:cytoplasm"/>
    <property type="evidence" value="ECO:0007669"/>
    <property type="project" value="TreeGrafter"/>
</dbReference>
<sequence length="362" mass="39843">MPDKRDYYDILGVSKGVTDEQLKIAFRKKALEYHPDRNKSKDAEGKFKEINEAYQILSDSEKRAKYDQFGHAGVTGSAGSAGFEGMGGFGDIFDAFFGGSQSSSSRKASYRGADLEYPITLEFEEAVFGGEKGITIEKLTRCDTCKPINCSSCSGTGQIKRAQRTMFGQFTQVVSCPKCSGTGDSFASECQKCKGSGRYQDTKNIFVTIPQGIDDGMQIRLQGEGEPGLGGGQDGDLYVVVKVQEHNIFVRSGNNIEISIELNVPTLVLGGVIKIPTIQGEESLTIAPGTQSGQIFRLRGKGIVDVREQNKRGDELIKVFVKIPKKLTKEQREIYQKLQTISEDDTKKSVSDWVSRIKDRFS</sequence>
<dbReference type="InterPro" id="IPR002939">
    <property type="entry name" value="DnaJ_C"/>
</dbReference>
<keyword evidence="5" id="KW-0863">Zinc-finger</keyword>
<feature type="domain" description="J" evidence="9">
    <location>
        <begin position="6"/>
        <end position="70"/>
    </location>
</feature>
<dbReference type="InterPro" id="IPR012724">
    <property type="entry name" value="DnaJ"/>
</dbReference>
<dbReference type="PROSITE" id="PS51188">
    <property type="entry name" value="ZF_CR"/>
    <property type="match status" value="1"/>
</dbReference>
<dbReference type="CDD" id="cd10719">
    <property type="entry name" value="DnaJ_zf"/>
    <property type="match status" value="1"/>
</dbReference>
<evidence type="ECO:0000259" key="9">
    <source>
        <dbReference type="PROSITE" id="PS50076"/>
    </source>
</evidence>
<dbReference type="Pfam" id="PF01556">
    <property type="entry name" value="DnaJ_C"/>
    <property type="match status" value="1"/>
</dbReference>
<evidence type="ECO:0000256" key="8">
    <source>
        <dbReference type="ARBA" id="ARBA00023186"/>
    </source>
</evidence>
<feature type="domain" description="CR-type" evidence="10">
    <location>
        <begin position="112"/>
        <end position="202"/>
    </location>
</feature>
<keyword evidence="4" id="KW-0677">Repeat</keyword>
<dbReference type="GO" id="GO:0051082">
    <property type="term" value="F:unfolded protein binding"/>
    <property type="evidence" value="ECO:0007669"/>
    <property type="project" value="InterPro"/>
</dbReference>
<dbReference type="InterPro" id="IPR036869">
    <property type="entry name" value="J_dom_sf"/>
</dbReference>
<dbReference type="GO" id="GO:0008270">
    <property type="term" value="F:zinc ion binding"/>
    <property type="evidence" value="ECO:0007669"/>
    <property type="project" value="UniProtKB-KW"/>
</dbReference>
<dbReference type="PRINTS" id="PR00625">
    <property type="entry name" value="JDOMAIN"/>
</dbReference>
<evidence type="ECO:0008006" key="12">
    <source>
        <dbReference type="Google" id="ProtNLM"/>
    </source>
</evidence>
<keyword evidence="1" id="KW-0963">Cytoplasm</keyword>
<evidence type="ECO:0000256" key="6">
    <source>
        <dbReference type="ARBA" id="ARBA00022833"/>
    </source>
</evidence>
<dbReference type="SUPFAM" id="SSF57938">
    <property type="entry name" value="DnaJ/Hsp40 cysteine-rich domain"/>
    <property type="match status" value="1"/>
</dbReference>
<evidence type="ECO:0000256" key="5">
    <source>
        <dbReference type="ARBA" id="ARBA00022771"/>
    </source>
</evidence>
<keyword evidence="8" id="KW-0143">Chaperone</keyword>
<dbReference type="SUPFAM" id="SSF49493">
    <property type="entry name" value="HSP40/DnaJ peptide-binding domain"/>
    <property type="match status" value="2"/>
</dbReference>
<name>A0A382B4Z0_9ZZZZ</name>
<evidence type="ECO:0000259" key="10">
    <source>
        <dbReference type="PROSITE" id="PS51188"/>
    </source>
</evidence>
<dbReference type="PANTHER" id="PTHR43096">
    <property type="entry name" value="DNAJ HOMOLOG 1, MITOCHONDRIAL-RELATED"/>
    <property type="match status" value="1"/>
</dbReference>
<dbReference type="Gene3D" id="1.10.287.110">
    <property type="entry name" value="DnaJ domain"/>
    <property type="match status" value="1"/>
</dbReference>
<dbReference type="GO" id="GO:0009408">
    <property type="term" value="P:response to heat"/>
    <property type="evidence" value="ECO:0007669"/>
    <property type="project" value="InterPro"/>
</dbReference>
<dbReference type="GO" id="GO:0042026">
    <property type="term" value="P:protein refolding"/>
    <property type="evidence" value="ECO:0007669"/>
    <property type="project" value="TreeGrafter"/>
</dbReference>
<dbReference type="AlphaFoldDB" id="A0A382B4Z0"/>
<evidence type="ECO:0000256" key="2">
    <source>
        <dbReference type="ARBA" id="ARBA00022705"/>
    </source>
</evidence>
<dbReference type="NCBIfam" id="TIGR02349">
    <property type="entry name" value="DnaJ_bact"/>
    <property type="match status" value="1"/>
</dbReference>
<evidence type="ECO:0000256" key="4">
    <source>
        <dbReference type="ARBA" id="ARBA00022737"/>
    </source>
</evidence>
<dbReference type="NCBIfam" id="NF008035">
    <property type="entry name" value="PRK10767.1"/>
    <property type="match status" value="1"/>
</dbReference>
<evidence type="ECO:0000256" key="3">
    <source>
        <dbReference type="ARBA" id="ARBA00022723"/>
    </source>
</evidence>
<keyword evidence="6" id="KW-0862">Zinc</keyword>
<keyword evidence="3" id="KW-0479">Metal-binding</keyword>
<dbReference type="Gene3D" id="2.60.260.20">
    <property type="entry name" value="Urease metallochaperone UreE, N-terminal domain"/>
    <property type="match status" value="2"/>
</dbReference>
<dbReference type="GO" id="GO:0006260">
    <property type="term" value="P:DNA replication"/>
    <property type="evidence" value="ECO:0007669"/>
    <property type="project" value="UniProtKB-KW"/>
</dbReference>
<keyword evidence="7" id="KW-0346">Stress response</keyword>
<dbReference type="PROSITE" id="PS00636">
    <property type="entry name" value="DNAJ_1"/>
    <property type="match status" value="1"/>
</dbReference>